<dbReference type="PANTHER" id="PTHR46449:SF5">
    <property type="entry name" value="FAMILY WITH SEQUENCE SIMILARITY 47 MEMBER E"/>
    <property type="match status" value="1"/>
</dbReference>
<evidence type="ECO:0000256" key="2">
    <source>
        <dbReference type="SAM" id="MobiDB-lite"/>
    </source>
</evidence>
<dbReference type="InterPro" id="IPR032743">
    <property type="entry name" value="FAM47"/>
</dbReference>
<keyword evidence="4" id="KW-1185">Reference proteome</keyword>
<proteinExistence type="inferred from homology"/>
<feature type="compositionally biased region" description="Acidic residues" evidence="2">
    <location>
        <begin position="170"/>
        <end position="183"/>
    </location>
</feature>
<gene>
    <name evidence="3" type="ORF">EB796_017119</name>
</gene>
<dbReference type="PANTHER" id="PTHR46449">
    <property type="entry name" value="ZGC:158260"/>
    <property type="match status" value="1"/>
</dbReference>
<dbReference type="EMBL" id="VXIV02002559">
    <property type="protein sequence ID" value="KAF6024559.1"/>
    <property type="molecule type" value="Genomic_DNA"/>
</dbReference>
<comment type="caution">
    <text evidence="3">The sequence shown here is derived from an EMBL/GenBank/DDBJ whole genome shotgun (WGS) entry which is preliminary data.</text>
</comment>
<name>A0A7J7JE37_BUGNE</name>
<dbReference type="OrthoDB" id="6755972at2759"/>
<reference evidence="3" key="1">
    <citation type="submission" date="2020-06" db="EMBL/GenBank/DDBJ databases">
        <title>Draft genome of Bugula neritina, a colonial animal packing powerful symbionts and potential medicines.</title>
        <authorList>
            <person name="Rayko M."/>
        </authorList>
    </citation>
    <scope>NUCLEOTIDE SEQUENCE [LARGE SCALE GENOMIC DNA]</scope>
    <source>
        <strain evidence="3">Kwan_BN1</strain>
    </source>
</reference>
<dbReference type="Pfam" id="PF14642">
    <property type="entry name" value="FAM47"/>
    <property type="match status" value="1"/>
</dbReference>
<feature type="compositionally biased region" description="Basic and acidic residues" evidence="2">
    <location>
        <begin position="259"/>
        <end position="274"/>
    </location>
</feature>
<evidence type="ECO:0000256" key="1">
    <source>
        <dbReference type="ARBA" id="ARBA00005277"/>
    </source>
</evidence>
<feature type="region of interest" description="Disordered" evidence="2">
    <location>
        <begin position="259"/>
        <end position="282"/>
    </location>
</feature>
<sequence>MSLAEQKYDLLLVNTLTDKAIRDQPWYKERIRTKLIKSMNPRSISKFLNSKDWTFVKDGLDDFRDGLPPPAHDGDVIQRPKGLGPSLTGNGSRESMSNIKDTVNKNRFTKEDICYSTITPLQKQRRDHIDEIEYGLLQHPLALYPHLEDGVPPDVFEDIVDLLDPEMNIESEDEDGEDDDELESLNNGFESYNNQQTTDLPAQDTYPPSYQQQPADMYVPPVLNSNLQICTYHLFSIAICSGKTQDSLKNMYKWLPKKEETAKKSKKKSQDARPESPSQDTHIKEVTQDFCSWVADLGGESNNIEESTIYSLFASGYETKPALSVPIHVVELTNVPPELRMSAAVPENEEIKTVVPSKKPKPKEWSYSFGNYEPSWANFNYGAWYLPPKTWKKRAADEPLLDPKQIKEQDHTQMKKNSDELDAALAPIHGSSAFMEFINKKNTRKPEV</sequence>
<comment type="similarity">
    <text evidence="1">Belongs to the FAM47 family.</text>
</comment>
<dbReference type="GO" id="GO:0045815">
    <property type="term" value="P:transcription initiation-coupled chromatin remodeling"/>
    <property type="evidence" value="ECO:0007669"/>
    <property type="project" value="TreeGrafter"/>
</dbReference>
<feature type="region of interest" description="Disordered" evidence="2">
    <location>
        <begin position="170"/>
        <end position="214"/>
    </location>
</feature>
<dbReference type="GO" id="GO:0000785">
    <property type="term" value="C:chromatin"/>
    <property type="evidence" value="ECO:0007669"/>
    <property type="project" value="TreeGrafter"/>
</dbReference>
<dbReference type="Proteomes" id="UP000593567">
    <property type="component" value="Unassembled WGS sequence"/>
</dbReference>
<accession>A0A7J7JE37</accession>
<evidence type="ECO:0000313" key="4">
    <source>
        <dbReference type="Proteomes" id="UP000593567"/>
    </source>
</evidence>
<evidence type="ECO:0000313" key="3">
    <source>
        <dbReference type="EMBL" id="KAF6024559.1"/>
    </source>
</evidence>
<protein>
    <submittedName>
        <fullName evidence="3">FAM47E</fullName>
    </submittedName>
</protein>
<feature type="compositionally biased region" description="Polar residues" evidence="2">
    <location>
        <begin position="87"/>
        <end position="97"/>
    </location>
</feature>
<feature type="compositionally biased region" description="Polar residues" evidence="2">
    <location>
        <begin position="189"/>
        <end position="214"/>
    </location>
</feature>
<feature type="region of interest" description="Disordered" evidence="2">
    <location>
        <begin position="71"/>
        <end position="97"/>
    </location>
</feature>
<dbReference type="AlphaFoldDB" id="A0A7J7JE37"/>
<organism evidence="3 4">
    <name type="scientific">Bugula neritina</name>
    <name type="common">Brown bryozoan</name>
    <name type="synonym">Sertularia neritina</name>
    <dbReference type="NCBI Taxonomy" id="10212"/>
    <lineage>
        <taxon>Eukaryota</taxon>
        <taxon>Metazoa</taxon>
        <taxon>Spiralia</taxon>
        <taxon>Lophotrochozoa</taxon>
        <taxon>Bryozoa</taxon>
        <taxon>Gymnolaemata</taxon>
        <taxon>Cheilostomatida</taxon>
        <taxon>Flustrina</taxon>
        <taxon>Buguloidea</taxon>
        <taxon>Bugulidae</taxon>
        <taxon>Bugula</taxon>
    </lineage>
</organism>